<dbReference type="Proteomes" id="UP000422232">
    <property type="component" value="Plasmid unnamed1"/>
</dbReference>
<dbReference type="Pfam" id="PF14114">
    <property type="entry name" value="DUF4286"/>
    <property type="match status" value="1"/>
</dbReference>
<sequence>MVIYQVNLTIDANIFNEYKAWLIPHMQEMLSFPGFLQADLCDDIETDININNETPTQNLTALYLLDSEQSLQYYFDHYAKPMRDDGIKKFGNHFRATRNILKISQSFTPESLNIR</sequence>
<keyword evidence="3" id="KW-1185">Reference proteome</keyword>
<evidence type="ECO:0000313" key="1">
    <source>
        <dbReference type="EMBL" id="QGO04735.1"/>
    </source>
</evidence>
<evidence type="ECO:0000313" key="3">
    <source>
        <dbReference type="Proteomes" id="UP000422232"/>
    </source>
</evidence>
<gene>
    <name evidence="1" type="ORF">Psal009_00607</name>
    <name evidence="2" type="ORF">Psal009_03602</name>
</gene>
<accession>A0A9Q5VEN4</accession>
<evidence type="ECO:0008006" key="4">
    <source>
        <dbReference type="Google" id="ProtNLM"/>
    </source>
</evidence>
<dbReference type="GeneID" id="66739551"/>
<name>A0A9Q5VEN4_PISSA</name>
<geneLocation type="plasmid" evidence="2 3">
    <name>unnamed1</name>
</geneLocation>
<dbReference type="AlphaFoldDB" id="A0A9Q5VEN4"/>
<reference evidence="2 3" key="1">
    <citation type="submission" date="2019-04" db="EMBL/GenBank/DDBJ databases">
        <title>Complete genome sequencing of Piscirickettsia salmonis strain Psal-009.</title>
        <authorList>
            <person name="Schober I."/>
            <person name="Bunk B."/>
            <person name="Sproer C."/>
            <person name="Carril G.P."/>
            <person name="Riedel T."/>
            <person name="Flores-Herrera P.A."/>
            <person name="Nourdin-Galindo G."/>
            <person name="Marshall S.H."/>
            <person name="Overmann J."/>
        </authorList>
    </citation>
    <scope>NUCLEOTIDE SEQUENCE [LARGE SCALE GENOMIC DNA]</scope>
    <source>
        <strain evidence="2 3">Psal-009</strain>
        <plasmid evidence="2 3">unnamed1</plasmid>
    </source>
</reference>
<keyword evidence="2" id="KW-0614">Plasmid</keyword>
<dbReference type="EMBL" id="CP038908">
    <property type="protein sequence ID" value="QGO04735.1"/>
    <property type="molecule type" value="Genomic_DNA"/>
</dbReference>
<organism evidence="2 3">
    <name type="scientific">Piscirickettsia salmonis</name>
    <dbReference type="NCBI Taxonomy" id="1238"/>
    <lineage>
        <taxon>Bacteria</taxon>
        <taxon>Pseudomonadati</taxon>
        <taxon>Pseudomonadota</taxon>
        <taxon>Gammaproteobacteria</taxon>
        <taxon>Thiotrichales</taxon>
        <taxon>Piscirickettsiaceae</taxon>
        <taxon>Piscirickettsia</taxon>
    </lineage>
</organism>
<proteinExistence type="predicted"/>
<dbReference type="Proteomes" id="UP000422232">
    <property type="component" value="Chromosome"/>
</dbReference>
<dbReference type="RefSeq" id="WP_016210136.1">
    <property type="nucleotide sequence ID" value="NZ_CP012413.1"/>
</dbReference>
<dbReference type="EMBL" id="CP038909">
    <property type="protein sequence ID" value="QGO07643.1"/>
    <property type="molecule type" value="Genomic_DNA"/>
</dbReference>
<dbReference type="InterPro" id="IPR025563">
    <property type="entry name" value="DUF4286"/>
</dbReference>
<protein>
    <recommendedName>
        <fullName evidence="4">DUF4286 family protein</fullName>
    </recommendedName>
</protein>
<evidence type="ECO:0000313" key="2">
    <source>
        <dbReference type="EMBL" id="QGO07643.1"/>
    </source>
</evidence>